<evidence type="ECO:0000313" key="3">
    <source>
        <dbReference type="EMBL" id="MBC5709497.1"/>
    </source>
</evidence>
<evidence type="ECO:0000259" key="1">
    <source>
        <dbReference type="Pfam" id="PF00534"/>
    </source>
</evidence>
<dbReference type="PANTHER" id="PTHR12526">
    <property type="entry name" value="GLYCOSYLTRANSFERASE"/>
    <property type="match status" value="1"/>
</dbReference>
<dbReference type="Pfam" id="PF00534">
    <property type="entry name" value="Glycos_transf_1"/>
    <property type="match status" value="1"/>
</dbReference>
<comment type="caution">
    <text evidence="3">The sequence shown here is derived from an EMBL/GenBank/DDBJ whole genome shotgun (WGS) entry which is preliminary data.</text>
</comment>
<dbReference type="SUPFAM" id="SSF53756">
    <property type="entry name" value="UDP-Glycosyltransferase/glycogen phosphorylase"/>
    <property type="match status" value="1"/>
</dbReference>
<evidence type="ECO:0000259" key="2">
    <source>
        <dbReference type="Pfam" id="PF13439"/>
    </source>
</evidence>
<feature type="domain" description="Glycosyltransferase subfamily 4-like N-terminal" evidence="2">
    <location>
        <begin position="22"/>
        <end position="183"/>
    </location>
</feature>
<gene>
    <name evidence="3" type="ORF">H8S75_16180</name>
</gene>
<reference evidence="3 4" key="1">
    <citation type="submission" date="2020-08" db="EMBL/GenBank/DDBJ databases">
        <title>Genome public.</title>
        <authorList>
            <person name="Liu C."/>
            <person name="Sun Q."/>
        </authorList>
    </citation>
    <scope>NUCLEOTIDE SEQUENCE [LARGE SCALE GENOMIC DNA]</scope>
    <source>
        <strain evidence="3 4">NSJ-66</strain>
    </source>
</reference>
<organism evidence="3 4">
    <name type="scientific">Hungatella hominis</name>
    <dbReference type="NCBI Taxonomy" id="2763050"/>
    <lineage>
        <taxon>Bacteria</taxon>
        <taxon>Bacillati</taxon>
        <taxon>Bacillota</taxon>
        <taxon>Clostridia</taxon>
        <taxon>Lachnospirales</taxon>
        <taxon>Lachnospiraceae</taxon>
        <taxon>Hungatella</taxon>
    </lineage>
</organism>
<feature type="domain" description="Glycosyl transferase family 1" evidence="1">
    <location>
        <begin position="212"/>
        <end position="378"/>
    </location>
</feature>
<sequence>MKKIVIIDHFSQTPDEPGNNRFVYLAEMLITKGFQVEIITTSFSHKAKQQRDLQKGMLDLVLYDFTMLYEPGYKKNVCLKRFYSHYVFGEKLKKYLKKIEKPDLIFASVPSLNVGATASNYCRKNNIPFIIDIQDLWPEAFKLVIHVPFISDMIFFPMTLQANNFYAQADKIIAVSDTYKNRGLKNNKKDPDGLCVFLGTDLKKFDENSKLFSVEKPPNTIWVTYVGTLGHSYNIEIIIDALNIIAEKVQRPVKFNVFGDGPYLNRFKKYAADCKIPVTFFGRLNYSQMSAYLCKSDIAVNPIVKGAAQSIINKHADYAAAGLPVLNTQQCQEYRNLINEYQCGINCDVDSVEQVANALLKLIEDEELRKKMGMQSRRMAEEKFDRVNTYRLIVAEIEKLV</sequence>
<dbReference type="RefSeq" id="WP_187022529.1">
    <property type="nucleotide sequence ID" value="NZ_JACOPB010000007.1"/>
</dbReference>
<dbReference type="InterPro" id="IPR001296">
    <property type="entry name" value="Glyco_trans_1"/>
</dbReference>
<evidence type="ECO:0000313" key="4">
    <source>
        <dbReference type="Proteomes" id="UP000634672"/>
    </source>
</evidence>
<dbReference type="EMBL" id="JACOPB010000007">
    <property type="protein sequence ID" value="MBC5709497.1"/>
    <property type="molecule type" value="Genomic_DNA"/>
</dbReference>
<keyword evidence="4" id="KW-1185">Reference proteome</keyword>
<proteinExistence type="predicted"/>
<dbReference type="Gene3D" id="3.40.50.2000">
    <property type="entry name" value="Glycogen Phosphorylase B"/>
    <property type="match status" value="2"/>
</dbReference>
<dbReference type="PANTHER" id="PTHR12526:SF622">
    <property type="entry name" value="GLYCOSYLTRANSFERASE (GROUP I)"/>
    <property type="match status" value="1"/>
</dbReference>
<dbReference type="InterPro" id="IPR028098">
    <property type="entry name" value="Glyco_trans_4-like_N"/>
</dbReference>
<protein>
    <submittedName>
        <fullName evidence="3">Glycosyltransferase family 4 protein</fullName>
    </submittedName>
</protein>
<dbReference type="Proteomes" id="UP000634672">
    <property type="component" value="Unassembled WGS sequence"/>
</dbReference>
<dbReference type="Pfam" id="PF13439">
    <property type="entry name" value="Glyco_transf_4"/>
    <property type="match status" value="1"/>
</dbReference>
<name>A0ABR7H8N2_9FIRM</name>
<dbReference type="CDD" id="cd03794">
    <property type="entry name" value="GT4_WbuB-like"/>
    <property type="match status" value="1"/>
</dbReference>
<accession>A0ABR7H8N2</accession>